<dbReference type="AlphaFoldDB" id="A0A1V0USL0"/>
<gene>
    <name evidence="1" type="ORF">B7C51_10155</name>
</gene>
<evidence type="ECO:0008006" key="3">
    <source>
        <dbReference type="Google" id="ProtNLM"/>
    </source>
</evidence>
<proteinExistence type="predicted"/>
<dbReference type="InterPro" id="IPR016024">
    <property type="entry name" value="ARM-type_fold"/>
</dbReference>
<dbReference type="EMBL" id="CP020557">
    <property type="protein sequence ID" value="ARF68117.1"/>
    <property type="molecule type" value="Genomic_DNA"/>
</dbReference>
<dbReference type="SUPFAM" id="SSF48371">
    <property type="entry name" value="ARM repeat"/>
    <property type="match status" value="1"/>
</dbReference>
<accession>A0A1V0USL0</accession>
<dbReference type="InterPro" id="IPR011989">
    <property type="entry name" value="ARM-like"/>
</dbReference>
<protein>
    <recommendedName>
        <fullName evidence="3">HEAT repeat domain-containing protein</fullName>
    </recommendedName>
</protein>
<dbReference type="RefSeq" id="WP_036655441.1">
    <property type="nucleotide sequence ID" value="NZ_CP020557.1"/>
</dbReference>
<organism evidence="1 2">
    <name type="scientific">Paenibacillus larvae subsp. pulvifaciens</name>
    <dbReference type="NCBI Taxonomy" id="1477"/>
    <lineage>
        <taxon>Bacteria</taxon>
        <taxon>Bacillati</taxon>
        <taxon>Bacillota</taxon>
        <taxon>Bacilli</taxon>
        <taxon>Bacillales</taxon>
        <taxon>Paenibacillaceae</taxon>
        <taxon>Paenibacillus</taxon>
    </lineage>
</organism>
<name>A0A1V0USL0_9BACL</name>
<evidence type="ECO:0000313" key="2">
    <source>
        <dbReference type="Proteomes" id="UP000192727"/>
    </source>
</evidence>
<dbReference type="Proteomes" id="UP000192727">
    <property type="component" value="Chromosome"/>
</dbReference>
<sequence length="167" mass="18380">MLPKDPNQSMIEKLGSQNIPEAFRAISNLKDQGAQALPYLMKAIRREEESTRVMAVVVLGELETAAVPAIPVLLDLLKEENDQMRMAAALALVRIGDKSIHPIREYIASADDEDCFWASWSLALLNSPLEEKAVAALYKAHKDSTNPIEMIAAEEALGKVIGNQLKQ</sequence>
<evidence type="ECO:0000313" key="1">
    <source>
        <dbReference type="EMBL" id="ARF68117.1"/>
    </source>
</evidence>
<dbReference type="Gene3D" id="1.25.10.10">
    <property type="entry name" value="Leucine-rich Repeat Variant"/>
    <property type="match status" value="1"/>
</dbReference>
<dbReference type="Pfam" id="PF13646">
    <property type="entry name" value="HEAT_2"/>
    <property type="match status" value="1"/>
</dbReference>
<reference evidence="1 2" key="1">
    <citation type="submission" date="2017-03" db="EMBL/GenBank/DDBJ databases">
        <title>Paenibacillus larvae genome sequencing.</title>
        <authorList>
            <person name="Dingman D.W."/>
        </authorList>
    </citation>
    <scope>NUCLEOTIDE SEQUENCE [LARGE SCALE GENOMIC DNA]</scope>
    <source>
        <strain evidence="1 2">SAG 10367</strain>
    </source>
</reference>